<dbReference type="InterPro" id="IPR019339">
    <property type="entry name" value="CIR_N_dom"/>
</dbReference>
<evidence type="ECO:0000256" key="1">
    <source>
        <dbReference type="SAM" id="Coils"/>
    </source>
</evidence>
<feature type="compositionally biased region" description="Basic and acidic residues" evidence="2">
    <location>
        <begin position="187"/>
        <end position="228"/>
    </location>
</feature>
<dbReference type="Proteomes" id="UP001152795">
    <property type="component" value="Unassembled WGS sequence"/>
</dbReference>
<dbReference type="InterPro" id="IPR039875">
    <property type="entry name" value="LENG1-like"/>
</dbReference>
<dbReference type="OrthoDB" id="2159131at2759"/>
<dbReference type="PANTHER" id="PTHR22093">
    <property type="entry name" value="LEUKOCYTE RECEPTOR CLUSTER LRC MEMBER 1"/>
    <property type="match status" value="1"/>
</dbReference>
<feature type="compositionally biased region" description="Basic and acidic residues" evidence="2">
    <location>
        <begin position="136"/>
        <end position="159"/>
    </location>
</feature>
<feature type="compositionally biased region" description="Basic residues" evidence="2">
    <location>
        <begin position="252"/>
        <end position="262"/>
    </location>
</feature>
<protein>
    <submittedName>
        <fullName evidence="3">Leukocyte receptor cluster member 1</fullName>
    </submittedName>
</protein>
<feature type="coiled-coil region" evidence="1">
    <location>
        <begin position="17"/>
        <end position="46"/>
    </location>
</feature>
<dbReference type="Pfam" id="PF10197">
    <property type="entry name" value="Cir_N"/>
    <property type="match status" value="1"/>
</dbReference>
<evidence type="ECO:0000256" key="2">
    <source>
        <dbReference type="SAM" id="MobiDB-lite"/>
    </source>
</evidence>
<name>A0A6S7FRD1_PARCT</name>
<organism evidence="3 4">
    <name type="scientific">Paramuricea clavata</name>
    <name type="common">Red gorgonian</name>
    <name type="synonym">Violescent sea-whip</name>
    <dbReference type="NCBI Taxonomy" id="317549"/>
    <lineage>
        <taxon>Eukaryota</taxon>
        <taxon>Metazoa</taxon>
        <taxon>Cnidaria</taxon>
        <taxon>Anthozoa</taxon>
        <taxon>Octocorallia</taxon>
        <taxon>Malacalcyonacea</taxon>
        <taxon>Plexauridae</taxon>
        <taxon>Paramuricea</taxon>
    </lineage>
</organism>
<evidence type="ECO:0000313" key="3">
    <source>
        <dbReference type="EMBL" id="CAB3982245.1"/>
    </source>
</evidence>
<evidence type="ECO:0000313" key="4">
    <source>
        <dbReference type="Proteomes" id="UP001152795"/>
    </source>
</evidence>
<dbReference type="PANTHER" id="PTHR22093:SF0">
    <property type="entry name" value="LEUKOCYTE RECEPTOR CLUSTER MEMBER 1"/>
    <property type="match status" value="1"/>
</dbReference>
<feature type="compositionally biased region" description="Basic and acidic residues" evidence="2">
    <location>
        <begin position="168"/>
        <end position="177"/>
    </location>
</feature>
<dbReference type="AlphaFoldDB" id="A0A6S7FRD1"/>
<accession>A0A6S7FRD1</accession>
<keyword evidence="1" id="KW-0175">Coiled coil</keyword>
<gene>
    <name evidence="3" type="ORF">PACLA_8A037066</name>
</gene>
<proteinExistence type="predicted"/>
<comment type="caution">
    <text evidence="3">The sequence shown here is derived from an EMBL/GenBank/DDBJ whole genome shotgun (WGS) entry which is preliminary data.</text>
</comment>
<keyword evidence="4" id="KW-1185">Reference proteome</keyword>
<reference evidence="3" key="1">
    <citation type="submission" date="2020-04" db="EMBL/GenBank/DDBJ databases">
        <authorList>
            <person name="Alioto T."/>
            <person name="Alioto T."/>
            <person name="Gomez Garrido J."/>
        </authorList>
    </citation>
    <scope>NUCLEOTIDE SEQUENCE</scope>
    <source>
        <strain evidence="3">A484AB</strain>
    </source>
</reference>
<dbReference type="EMBL" id="CACRXK020000481">
    <property type="protein sequence ID" value="CAB3982245.1"/>
    <property type="molecule type" value="Genomic_DNA"/>
</dbReference>
<feature type="compositionally biased region" description="Basic and acidic residues" evidence="2">
    <location>
        <begin position="100"/>
        <end position="113"/>
    </location>
</feature>
<feature type="compositionally biased region" description="Low complexity" evidence="2">
    <location>
        <begin position="58"/>
        <end position="72"/>
    </location>
</feature>
<dbReference type="SMART" id="SM01083">
    <property type="entry name" value="Cir_N"/>
    <property type="match status" value="1"/>
</dbReference>
<feature type="compositionally biased region" description="Basic and acidic residues" evidence="2">
    <location>
        <begin position="75"/>
        <end position="87"/>
    </location>
</feature>
<sequence>MNILPKKSWHVRNKDNIARVRRDEENARLEEEKLAERAALAEQEARTKLLRDRVKNDSQSSSIASSVSTSVVPYDEPRHINLFHEEETGSGGATTNAEYEAEKKAEQEKKEKALGVLKYLGQSTSEDPKPWYLQKGTDKKEKSKSQSSQDDDRKSKLDPMVKINAFLDETKQTESWKKEKRKKEKKQCKEKSKSGKKTMEDLRKERLQREKEERFRAEKLIKEKKEGKSGNTDDDPYKDSYYSQYNPDLAKKPKWNRRHHPY</sequence>
<keyword evidence="3" id="KW-0675">Receptor</keyword>
<feature type="region of interest" description="Disordered" evidence="2">
    <location>
        <begin position="51"/>
        <end position="262"/>
    </location>
</feature>